<proteinExistence type="inferred from homology"/>
<organism evidence="9 10">
    <name type="scientific">Planococcus lenghuensis</name>
    <dbReference type="NCBI Taxonomy" id="2213202"/>
    <lineage>
        <taxon>Bacteria</taxon>
        <taxon>Bacillati</taxon>
        <taxon>Bacillota</taxon>
        <taxon>Bacilli</taxon>
        <taxon>Bacillales</taxon>
        <taxon>Caryophanaceae</taxon>
        <taxon>Planococcus</taxon>
    </lineage>
</organism>
<keyword evidence="5 7" id="KW-1133">Transmembrane helix</keyword>
<keyword evidence="4 7" id="KW-0812">Transmembrane</keyword>
<feature type="transmembrane region" description="Helical" evidence="7">
    <location>
        <begin position="159"/>
        <end position="178"/>
    </location>
</feature>
<evidence type="ECO:0000313" key="10">
    <source>
        <dbReference type="Proteomes" id="UP000188184"/>
    </source>
</evidence>
<evidence type="ECO:0000256" key="7">
    <source>
        <dbReference type="SAM" id="Phobius"/>
    </source>
</evidence>
<dbReference type="GO" id="GO:0005886">
    <property type="term" value="C:plasma membrane"/>
    <property type="evidence" value="ECO:0007669"/>
    <property type="project" value="UniProtKB-SubCell"/>
</dbReference>
<dbReference type="EMBL" id="CP019640">
    <property type="protein sequence ID" value="AQQ54006.1"/>
    <property type="molecule type" value="Genomic_DNA"/>
</dbReference>
<reference evidence="9 10" key="1">
    <citation type="submission" date="2017-02" db="EMBL/GenBank/DDBJ databases">
        <title>The complete genomic sequence of a novel cold adapted crude oil-degrading bacterium Planococcus qaidamina Y42.</title>
        <authorList>
            <person name="Yang R."/>
        </authorList>
    </citation>
    <scope>NUCLEOTIDE SEQUENCE [LARGE SCALE GENOMIC DNA]</scope>
    <source>
        <strain evidence="9 10">Y42</strain>
    </source>
</reference>
<feature type="transmembrane region" description="Helical" evidence="7">
    <location>
        <begin position="251"/>
        <end position="271"/>
    </location>
</feature>
<dbReference type="InterPro" id="IPR037185">
    <property type="entry name" value="EmrE-like"/>
</dbReference>
<feature type="transmembrane region" description="Helical" evidence="7">
    <location>
        <begin position="99"/>
        <end position="120"/>
    </location>
</feature>
<dbReference type="PANTHER" id="PTHR32322:SF18">
    <property type="entry name" value="S-ADENOSYLMETHIONINE_S-ADENOSYLHOMOCYSTEINE TRANSPORTER"/>
    <property type="match status" value="1"/>
</dbReference>
<protein>
    <submittedName>
        <fullName evidence="9">EamA family transporter</fullName>
    </submittedName>
</protein>
<feature type="domain" description="EamA" evidence="8">
    <location>
        <begin position="156"/>
        <end position="291"/>
    </location>
</feature>
<keyword evidence="3" id="KW-1003">Cell membrane</keyword>
<evidence type="ECO:0000256" key="3">
    <source>
        <dbReference type="ARBA" id="ARBA00022475"/>
    </source>
</evidence>
<feature type="transmembrane region" description="Helical" evidence="7">
    <location>
        <begin position="72"/>
        <end position="93"/>
    </location>
</feature>
<evidence type="ECO:0000259" key="8">
    <source>
        <dbReference type="Pfam" id="PF00892"/>
    </source>
</evidence>
<dbReference type="Pfam" id="PF00892">
    <property type="entry name" value="EamA"/>
    <property type="match status" value="2"/>
</dbReference>
<feature type="transmembrane region" description="Helical" evidence="7">
    <location>
        <begin position="218"/>
        <end position="239"/>
    </location>
</feature>
<dbReference type="Proteomes" id="UP000188184">
    <property type="component" value="Chromosome"/>
</dbReference>
<dbReference type="KEGG" id="pmar:B0X71_13480"/>
<gene>
    <name evidence="9" type="ORF">B0X71_13480</name>
</gene>
<accession>A0A1Q2L0S5</accession>
<dbReference type="AlphaFoldDB" id="A0A1Q2L0S5"/>
<name>A0A1Q2L0S5_9BACL</name>
<sequence length="313" mass="33602">MDGRRNHLLKIYITLLAVMVIWGLNVSIVKLLVEYLPPVTIQALRVMTAGFVVFLILSFMKLLRLPTKRESVFIVGGSLLNVVGHHFFMAIGLEITTAANGGLILGLGPLLSAFLATVILRQVPSVLRSVGFLLGTIGITITVLAGEGGIAGIGVGDLYMFLAIFTQALSFIIISKIAKTLDPRLLTGYMLVIGSVILLVIGTQMEPGGFAQFDDAPGYVWAAFFISAVLATAVGHMTYNHMIGKVGVAETAIFLNLPTLFSLLGAAVILGEELLPAHFIGFIFIVSGVLLGSGAAEELIRRRRRRIKTRQEG</sequence>
<feature type="transmembrane region" description="Helical" evidence="7">
    <location>
        <begin position="277"/>
        <end position="300"/>
    </location>
</feature>
<dbReference type="SUPFAM" id="SSF103481">
    <property type="entry name" value="Multidrug resistance efflux transporter EmrE"/>
    <property type="match status" value="2"/>
</dbReference>
<evidence type="ECO:0000256" key="1">
    <source>
        <dbReference type="ARBA" id="ARBA00004651"/>
    </source>
</evidence>
<evidence type="ECO:0000256" key="5">
    <source>
        <dbReference type="ARBA" id="ARBA00022989"/>
    </source>
</evidence>
<evidence type="ECO:0000256" key="6">
    <source>
        <dbReference type="ARBA" id="ARBA00023136"/>
    </source>
</evidence>
<evidence type="ECO:0000256" key="4">
    <source>
        <dbReference type="ARBA" id="ARBA00022692"/>
    </source>
</evidence>
<feature type="transmembrane region" description="Helical" evidence="7">
    <location>
        <begin position="185"/>
        <end position="203"/>
    </location>
</feature>
<dbReference type="InterPro" id="IPR050638">
    <property type="entry name" value="AA-Vitamin_Transporters"/>
</dbReference>
<comment type="similarity">
    <text evidence="2">Belongs to the EamA transporter family.</text>
</comment>
<evidence type="ECO:0000313" key="9">
    <source>
        <dbReference type="EMBL" id="AQQ54006.1"/>
    </source>
</evidence>
<feature type="transmembrane region" description="Helical" evidence="7">
    <location>
        <begin position="132"/>
        <end position="153"/>
    </location>
</feature>
<feature type="domain" description="EamA" evidence="8">
    <location>
        <begin position="10"/>
        <end position="143"/>
    </location>
</feature>
<dbReference type="PANTHER" id="PTHR32322">
    <property type="entry name" value="INNER MEMBRANE TRANSPORTER"/>
    <property type="match status" value="1"/>
</dbReference>
<keyword evidence="10" id="KW-1185">Reference proteome</keyword>
<evidence type="ECO:0000256" key="2">
    <source>
        <dbReference type="ARBA" id="ARBA00007362"/>
    </source>
</evidence>
<feature type="transmembrane region" description="Helical" evidence="7">
    <location>
        <begin position="12"/>
        <end position="33"/>
    </location>
</feature>
<dbReference type="InterPro" id="IPR000620">
    <property type="entry name" value="EamA_dom"/>
</dbReference>
<keyword evidence="6 7" id="KW-0472">Membrane</keyword>
<feature type="transmembrane region" description="Helical" evidence="7">
    <location>
        <begin position="39"/>
        <end position="60"/>
    </location>
</feature>
<comment type="subcellular location">
    <subcellularLocation>
        <location evidence="1">Cell membrane</location>
        <topology evidence="1">Multi-pass membrane protein</topology>
    </subcellularLocation>
</comment>